<evidence type="ECO:0000313" key="2">
    <source>
        <dbReference type="Proteomes" id="UP000789860"/>
    </source>
</evidence>
<sequence>GKPREPIERERQVDNVRRVNYCEHEEQSEEELYAADKRKQQIQPENPEKRPKLQLESKWDNRLRPQVENEPLLVDVGDQLEPMELDESRKIRRPRKKRELSVIDKLTLYNVMDDILSLPVRATGLEETTEITHQIETDKAKPIRQRAYRASPRLIRKSNSPWASPVVVVPKKGGKLRLYMDYRKLNEMTRKDAYPLPRIDDLLETFSTASWFSTLDLKSGYWQVRIEEKDKEKMAFITRGGLFEFNVMLFGLTNVPATFQRLIDQVLEKHIRNFVVVYIDDINIYSKTFNEHLGHLKIVFDKLAEAGLMINIEKCDFFKPTIHFLGHIIGRQGIRPNENKVEKVKNYSKPSTLRQLRGFIGLASYYRRFINKFATIARPLHKLLQKDHRSGNTHWNTDALSWINERNNNFAEIYMATEENSERLERGKGEDQKDKKQTSLPEFSKFPEQKEEIFEPRTQ</sequence>
<dbReference type="EMBL" id="CAJVPM010003696">
    <property type="protein sequence ID" value="CAG8504774.1"/>
    <property type="molecule type" value="Genomic_DNA"/>
</dbReference>
<organism evidence="1 2">
    <name type="scientific">Scutellospora calospora</name>
    <dbReference type="NCBI Taxonomy" id="85575"/>
    <lineage>
        <taxon>Eukaryota</taxon>
        <taxon>Fungi</taxon>
        <taxon>Fungi incertae sedis</taxon>
        <taxon>Mucoromycota</taxon>
        <taxon>Glomeromycotina</taxon>
        <taxon>Glomeromycetes</taxon>
        <taxon>Diversisporales</taxon>
        <taxon>Gigasporaceae</taxon>
        <taxon>Scutellospora</taxon>
    </lineage>
</organism>
<accession>A0ACA9L421</accession>
<evidence type="ECO:0000313" key="1">
    <source>
        <dbReference type="EMBL" id="CAG8504774.1"/>
    </source>
</evidence>
<reference evidence="1" key="1">
    <citation type="submission" date="2021-06" db="EMBL/GenBank/DDBJ databases">
        <authorList>
            <person name="Kallberg Y."/>
            <person name="Tangrot J."/>
            <person name="Rosling A."/>
        </authorList>
    </citation>
    <scope>NUCLEOTIDE SEQUENCE</scope>
    <source>
        <strain evidence="1">AU212A</strain>
    </source>
</reference>
<protein>
    <submittedName>
        <fullName evidence="1">6570_t:CDS:1</fullName>
    </submittedName>
</protein>
<dbReference type="Proteomes" id="UP000789860">
    <property type="component" value="Unassembled WGS sequence"/>
</dbReference>
<keyword evidence="2" id="KW-1185">Reference proteome</keyword>
<proteinExistence type="predicted"/>
<comment type="caution">
    <text evidence="1">The sequence shown here is derived from an EMBL/GenBank/DDBJ whole genome shotgun (WGS) entry which is preliminary data.</text>
</comment>
<gene>
    <name evidence="1" type="ORF">SCALOS_LOCUS3402</name>
</gene>
<feature type="non-terminal residue" evidence="1">
    <location>
        <position position="1"/>
    </location>
</feature>
<name>A0ACA9L421_9GLOM</name>